<evidence type="ECO:0000256" key="1">
    <source>
        <dbReference type="SAM" id="MobiDB-lite"/>
    </source>
</evidence>
<reference evidence="2 3" key="1">
    <citation type="submission" date="2009-02" db="EMBL/GenBank/DDBJ databases">
        <title>Annotation of Streptomyces hygroscopicus strain ATCC 53653.</title>
        <authorList>
            <consortium name="The Broad Institute Genome Sequencing Platform"/>
            <consortium name="Broad Institute Microbial Sequencing Center"/>
            <person name="Fischbach M."/>
            <person name="Godfrey P."/>
            <person name="Ward D."/>
            <person name="Young S."/>
            <person name="Zeng Q."/>
            <person name="Koehrsen M."/>
            <person name="Alvarado L."/>
            <person name="Berlin A.M."/>
            <person name="Bochicchio J."/>
            <person name="Borenstein D."/>
            <person name="Chapman S.B."/>
            <person name="Chen Z."/>
            <person name="Engels R."/>
            <person name="Freedman E."/>
            <person name="Gellesch M."/>
            <person name="Goldberg J."/>
            <person name="Griggs A."/>
            <person name="Gujja S."/>
            <person name="Heilman E.R."/>
            <person name="Heiman D.I."/>
            <person name="Hepburn T.A."/>
            <person name="Howarth C."/>
            <person name="Jen D."/>
            <person name="Larson L."/>
            <person name="Lewis B."/>
            <person name="Mehta T."/>
            <person name="Park D."/>
            <person name="Pearson M."/>
            <person name="Richards J."/>
            <person name="Roberts A."/>
            <person name="Saif S."/>
            <person name="Shea T.D."/>
            <person name="Shenoy N."/>
            <person name="Sisk P."/>
            <person name="Stolte C."/>
            <person name="Sykes S.N."/>
            <person name="Thomson T."/>
            <person name="Walk T."/>
            <person name="White J."/>
            <person name="Yandava C."/>
            <person name="Straight P."/>
            <person name="Clardy J."/>
            <person name="Hung D."/>
            <person name="Kolter R."/>
            <person name="Mekalanos J."/>
            <person name="Walker S."/>
            <person name="Walsh C.T."/>
            <person name="Wieland-Brown L.C."/>
            <person name="Haas B."/>
            <person name="Nusbaum C."/>
            <person name="Birren B."/>
        </authorList>
    </citation>
    <scope>NUCLEOTIDE SEQUENCE [LARGE SCALE GENOMIC DNA]</scope>
    <source>
        <strain evidence="2 3">ATCC 53653</strain>
    </source>
</reference>
<dbReference type="HOGENOM" id="CLU_2556833_0_0_11"/>
<dbReference type="EMBL" id="GG657754">
    <property type="protein sequence ID" value="EFL23578.1"/>
    <property type="molecule type" value="Genomic_DNA"/>
</dbReference>
<dbReference type="AlphaFoldDB" id="D9WK15"/>
<sequence>MVEGRTVKVDYPENGEPPIRSALSWPVCNSGEPKCPDAAGPDGGPEPDQDEDGDSPLMAQLRECVRKDIRRRNQFGPMGRTL</sequence>
<keyword evidence="3" id="KW-1185">Reference proteome</keyword>
<protein>
    <submittedName>
        <fullName evidence="2">Uncharacterized protein</fullName>
    </submittedName>
</protein>
<gene>
    <name evidence="2" type="ORF">SSOG_03292</name>
</gene>
<accession>D9WK15</accession>
<proteinExistence type="predicted"/>
<organism evidence="2 3">
    <name type="scientific">Streptomyces himastatinicus ATCC 53653</name>
    <dbReference type="NCBI Taxonomy" id="457427"/>
    <lineage>
        <taxon>Bacteria</taxon>
        <taxon>Bacillati</taxon>
        <taxon>Actinomycetota</taxon>
        <taxon>Actinomycetes</taxon>
        <taxon>Kitasatosporales</taxon>
        <taxon>Streptomycetaceae</taxon>
        <taxon>Streptomyces</taxon>
        <taxon>Streptomyces violaceusniger group</taxon>
    </lineage>
</organism>
<dbReference type="STRING" id="457427.SSOG_03292"/>
<evidence type="ECO:0000313" key="3">
    <source>
        <dbReference type="Proteomes" id="UP000003963"/>
    </source>
</evidence>
<feature type="region of interest" description="Disordered" evidence="1">
    <location>
        <begin position="1"/>
        <end position="58"/>
    </location>
</feature>
<evidence type="ECO:0000313" key="2">
    <source>
        <dbReference type="EMBL" id="EFL23578.1"/>
    </source>
</evidence>
<dbReference type="Proteomes" id="UP000003963">
    <property type="component" value="Unassembled WGS sequence"/>
</dbReference>
<name>D9WK15_9ACTN</name>
<feature type="compositionally biased region" description="Acidic residues" evidence="1">
    <location>
        <begin position="45"/>
        <end position="54"/>
    </location>
</feature>
<feature type="compositionally biased region" description="Basic and acidic residues" evidence="1">
    <location>
        <begin position="1"/>
        <end position="11"/>
    </location>
</feature>